<evidence type="ECO:0000256" key="2">
    <source>
        <dbReference type="ARBA" id="ARBA00023186"/>
    </source>
</evidence>
<dbReference type="InterPro" id="IPR000740">
    <property type="entry name" value="GrpE"/>
</dbReference>
<dbReference type="InterPro" id="IPR009012">
    <property type="entry name" value="GrpE_head"/>
</dbReference>
<evidence type="ECO:0000256" key="6">
    <source>
        <dbReference type="SAM" id="MobiDB-lite"/>
    </source>
</evidence>
<dbReference type="PANTHER" id="PTHR21237:SF23">
    <property type="entry name" value="GRPE PROTEIN HOMOLOG, MITOCHONDRIAL"/>
    <property type="match status" value="1"/>
</dbReference>
<evidence type="ECO:0000313" key="8">
    <source>
        <dbReference type="RefSeq" id="XP_014681497.1"/>
    </source>
</evidence>
<comment type="similarity">
    <text evidence="1 4">Belongs to the GrpE family.</text>
</comment>
<gene>
    <name evidence="8" type="primary">LOC106821270</name>
</gene>
<dbReference type="SUPFAM" id="SSF58014">
    <property type="entry name" value="Coiled-coil domain of nucleotide exchange factor GrpE"/>
    <property type="match status" value="1"/>
</dbReference>
<reference evidence="8" key="1">
    <citation type="submission" date="2025-08" db="UniProtKB">
        <authorList>
            <consortium name="RefSeq"/>
        </authorList>
    </citation>
    <scope>IDENTIFICATION</scope>
</reference>
<dbReference type="SUPFAM" id="SSF51064">
    <property type="entry name" value="Head domain of nucleotide exchange factor GrpE"/>
    <property type="match status" value="1"/>
</dbReference>
<comment type="function">
    <text evidence="3">Essential component of the PAM complex, a complex required for the translocation of transit peptide-containing proteins from the inner membrane into the mitochondrial matrix in an ATP-dependent manner.</text>
</comment>
<dbReference type="GeneID" id="106821270"/>
<keyword evidence="2 3" id="KW-0143">Chaperone</keyword>
<evidence type="ECO:0000256" key="1">
    <source>
        <dbReference type="ARBA" id="ARBA00009054"/>
    </source>
</evidence>
<proteinExistence type="inferred from homology"/>
<dbReference type="Proteomes" id="UP000695022">
    <property type="component" value="Unplaced"/>
</dbReference>
<dbReference type="CDD" id="cd00446">
    <property type="entry name" value="GrpE"/>
    <property type="match status" value="1"/>
</dbReference>
<evidence type="ECO:0000256" key="5">
    <source>
        <dbReference type="SAM" id="Coils"/>
    </source>
</evidence>
<dbReference type="PANTHER" id="PTHR21237">
    <property type="entry name" value="GRPE PROTEIN"/>
    <property type="match status" value="1"/>
</dbReference>
<keyword evidence="3" id="KW-0496">Mitochondrion</keyword>
<evidence type="ECO:0000256" key="4">
    <source>
        <dbReference type="RuleBase" id="RU004478"/>
    </source>
</evidence>
<dbReference type="PROSITE" id="PS01071">
    <property type="entry name" value="GRPE"/>
    <property type="match status" value="1"/>
</dbReference>
<dbReference type="Gene3D" id="2.30.22.10">
    <property type="entry name" value="Head domain of nucleotide exchange factor GrpE"/>
    <property type="match status" value="1"/>
</dbReference>
<evidence type="ECO:0000313" key="7">
    <source>
        <dbReference type="Proteomes" id="UP000695022"/>
    </source>
</evidence>
<dbReference type="InterPro" id="IPR013805">
    <property type="entry name" value="GrpE_CC"/>
</dbReference>
<dbReference type="PRINTS" id="PR00773">
    <property type="entry name" value="GRPEPROTEIN"/>
</dbReference>
<evidence type="ECO:0000256" key="3">
    <source>
        <dbReference type="RuleBase" id="RU000640"/>
    </source>
</evidence>
<protein>
    <recommendedName>
        <fullName evidence="3">GrpE protein homolog</fullName>
    </recommendedName>
</protein>
<name>A0ABM1FAM6_PRICU</name>
<feature type="coiled-coil region" evidence="5">
    <location>
        <begin position="102"/>
        <end position="129"/>
    </location>
</feature>
<keyword evidence="7" id="KW-1185">Reference proteome</keyword>
<dbReference type="RefSeq" id="XP_014681497.1">
    <property type="nucleotide sequence ID" value="XM_014826011.1"/>
</dbReference>
<dbReference type="Gene3D" id="3.90.20.20">
    <property type="match status" value="1"/>
</dbReference>
<dbReference type="HAMAP" id="MF_01151">
    <property type="entry name" value="GrpE"/>
    <property type="match status" value="1"/>
</dbReference>
<keyword evidence="5" id="KW-0175">Coiled coil</keyword>
<dbReference type="Pfam" id="PF01025">
    <property type="entry name" value="GrpE"/>
    <property type="match status" value="1"/>
</dbReference>
<feature type="region of interest" description="Disordered" evidence="6">
    <location>
        <begin position="55"/>
        <end position="79"/>
    </location>
</feature>
<accession>A0ABM1FAM6</accession>
<organism evidence="7 8">
    <name type="scientific">Priapulus caudatus</name>
    <name type="common">Priapulid worm</name>
    <dbReference type="NCBI Taxonomy" id="37621"/>
    <lineage>
        <taxon>Eukaryota</taxon>
        <taxon>Metazoa</taxon>
        <taxon>Ecdysozoa</taxon>
        <taxon>Scalidophora</taxon>
        <taxon>Priapulida</taxon>
        <taxon>Priapulimorpha</taxon>
        <taxon>Priapulimorphida</taxon>
        <taxon>Priapulidae</taxon>
        <taxon>Priapulus</taxon>
    </lineage>
</organism>
<sequence length="256" mass="28316">MASLQTIRMCVALALKTNSSIRFTRLPLHAYKHHCANRSRIGITPYRCIQATSYSTTQHDEKGSEGTQTSNIPETGGEGAATCHGEKAVLVEELEKSFQVEKEKLVAEVKDIDDKYKRTLAEVQNVRQRMQRQIDDSKVFSIQGFCKDLLEVADILGKATESVPQEELTDNNPHLKNLYDGLLMTDGQLHKVFSKNGLARITPDVGEKFDPNIHEAMFQIPSENIAVGNIAVVVKVGYSLHSRTLRAAVVGVAKAP</sequence>
<comment type="subcellular location">
    <subcellularLocation>
        <location evidence="3">Mitochondrion matrix</location>
    </subcellularLocation>
</comment>